<dbReference type="Pfam" id="PF05580">
    <property type="entry name" value="Peptidase_S55"/>
    <property type="match status" value="1"/>
</dbReference>
<comment type="caution">
    <text evidence="4">The sequence shown here is derived from an EMBL/GenBank/DDBJ whole genome shotgun (WGS) entry which is preliminary data.</text>
</comment>
<gene>
    <name evidence="4" type="ORF">ALO_15787</name>
</gene>
<sequence>MIYLRYTWRRIGLLLLILLLPLTLAQAAPEFMPVEEVQPGMHGIGKTVVAGASIEEFGVEVLGVMKNKGPAGDVILVRTYGDLIERTGGIAQGMSGSPVYINGRLVGAIAYGWALTDHKVGMVTPIGDMLKIWDKDSTSVGSVSHVESLAGLNFKPIATPLMVSGFGDQALAYLAEKLGPLQMSPYAVGDAPSDIDYGPLKAGGAVGVQLVQGDVNIGAVGTVTHIDNGKVLAFGHPFLKKGNVGFYMTNAYIFTTVRGLENSFKVGTNGTAVGSVTQDRSAGIGGEIGRFPSNVPVRISVQDETTGHLKQASVRVVQDEQLSPILAAATVYNIIDKTIDRTGPGTARIKFEITAKDMPVEKFTRENMFYSAGNIGELSVGEFFEAMSLLTSNQFNPVDIMDVNVQVVVSDKRHTAAITEAKAKAVNVIPGETIDITVKMKPYRGEVLARTIQFTVPKNQKSGPLALSVHGGGMIPLYQLLLKKGGIDESVLKGEKKQNQTFAELLQDFSRRDRNNDIVVEVLDLENEQAKNEGKQRSNKEKKKKPKLPVPVAEPEKKNRISPQNALDRTNDNNEKAKSFVTTDFIIEGDTRIYLNVTNK</sequence>
<keyword evidence="2" id="KW-0732">Signal</keyword>
<dbReference type="OrthoDB" id="9765242at2"/>
<evidence type="ECO:0000259" key="3">
    <source>
        <dbReference type="PROSITE" id="PS51494"/>
    </source>
</evidence>
<dbReference type="InterPro" id="IPR008763">
    <property type="entry name" value="Peptidase_S55"/>
</dbReference>
<dbReference type="InterPro" id="IPR009003">
    <property type="entry name" value="Peptidase_S1_PA"/>
</dbReference>
<dbReference type="STRING" id="1009370.ALO_15787"/>
<organism evidence="4 5">
    <name type="scientific">Acetonema longum DSM 6540</name>
    <dbReference type="NCBI Taxonomy" id="1009370"/>
    <lineage>
        <taxon>Bacteria</taxon>
        <taxon>Bacillati</taxon>
        <taxon>Bacillota</taxon>
        <taxon>Negativicutes</taxon>
        <taxon>Acetonemataceae</taxon>
        <taxon>Acetonema</taxon>
    </lineage>
</organism>
<accession>F7NM31</accession>
<dbReference type="AlphaFoldDB" id="F7NM31"/>
<dbReference type="Proteomes" id="UP000003240">
    <property type="component" value="Unassembled WGS sequence"/>
</dbReference>
<dbReference type="EMBL" id="AFGF01000157">
    <property type="protein sequence ID" value="EGO62957.1"/>
    <property type="molecule type" value="Genomic_DNA"/>
</dbReference>
<feature type="region of interest" description="Disordered" evidence="1">
    <location>
        <begin position="529"/>
        <end position="575"/>
    </location>
</feature>
<evidence type="ECO:0000256" key="1">
    <source>
        <dbReference type="SAM" id="MobiDB-lite"/>
    </source>
</evidence>
<feature type="chain" id="PRO_5003366291" description="Peptidase S55 domain-containing protein" evidence="2">
    <location>
        <begin position="28"/>
        <end position="600"/>
    </location>
</feature>
<proteinExistence type="predicted"/>
<feature type="domain" description="Peptidase S55" evidence="3">
    <location>
        <begin position="1"/>
        <end position="145"/>
    </location>
</feature>
<feature type="compositionally biased region" description="Basic and acidic residues" evidence="1">
    <location>
        <begin position="529"/>
        <end position="539"/>
    </location>
</feature>
<protein>
    <recommendedName>
        <fullName evidence="3">Peptidase S55 domain-containing protein</fullName>
    </recommendedName>
</protein>
<dbReference type="RefSeq" id="WP_004097386.1">
    <property type="nucleotide sequence ID" value="NZ_AFGF01000157.1"/>
</dbReference>
<dbReference type="SUPFAM" id="SSF50494">
    <property type="entry name" value="Trypsin-like serine proteases"/>
    <property type="match status" value="1"/>
</dbReference>
<evidence type="ECO:0000313" key="5">
    <source>
        <dbReference type="Proteomes" id="UP000003240"/>
    </source>
</evidence>
<dbReference type="eggNOG" id="COG3064">
    <property type="taxonomic scope" value="Bacteria"/>
</dbReference>
<name>F7NM31_9FIRM</name>
<feature type="signal peptide" evidence="2">
    <location>
        <begin position="1"/>
        <end position="27"/>
    </location>
</feature>
<reference evidence="4 5" key="1">
    <citation type="journal article" date="2011" name="EMBO J.">
        <title>Structural diversity of bacterial flagellar motors.</title>
        <authorList>
            <person name="Chen S."/>
            <person name="Beeby M."/>
            <person name="Murphy G.E."/>
            <person name="Leadbetter J.R."/>
            <person name="Hendrixson D.R."/>
            <person name="Briegel A."/>
            <person name="Li Z."/>
            <person name="Shi J."/>
            <person name="Tocheva E.I."/>
            <person name="Muller A."/>
            <person name="Dobro M.J."/>
            <person name="Jensen G.J."/>
        </authorList>
    </citation>
    <scope>NUCLEOTIDE SEQUENCE [LARGE SCALE GENOMIC DNA]</scope>
    <source>
        <strain evidence="4 5">DSM 6540</strain>
    </source>
</reference>
<keyword evidence="5" id="KW-1185">Reference proteome</keyword>
<evidence type="ECO:0000313" key="4">
    <source>
        <dbReference type="EMBL" id="EGO62957.1"/>
    </source>
</evidence>
<evidence type="ECO:0000256" key="2">
    <source>
        <dbReference type="SAM" id="SignalP"/>
    </source>
</evidence>
<dbReference type="PROSITE" id="PS51494">
    <property type="entry name" value="SPOIVB"/>
    <property type="match status" value="1"/>
</dbReference>